<feature type="transmembrane region" description="Helical" evidence="6">
    <location>
        <begin position="244"/>
        <end position="262"/>
    </location>
</feature>
<feature type="transmembrane region" description="Helical" evidence="6">
    <location>
        <begin position="210"/>
        <end position="232"/>
    </location>
</feature>
<keyword evidence="4 6" id="KW-1133">Transmembrane helix</keyword>
<evidence type="ECO:0000256" key="1">
    <source>
        <dbReference type="ARBA" id="ARBA00004141"/>
    </source>
</evidence>
<comment type="similarity">
    <text evidence="2 6">Belongs to the 4-toluene sulfonate uptake permease (TSUP) (TC 2.A.102) family.</text>
</comment>
<feature type="transmembrane region" description="Helical" evidence="6">
    <location>
        <begin position="6"/>
        <end position="34"/>
    </location>
</feature>
<feature type="transmembrane region" description="Helical" evidence="6">
    <location>
        <begin position="109"/>
        <end position="126"/>
    </location>
</feature>
<proteinExistence type="inferred from homology"/>
<dbReference type="Pfam" id="PF01925">
    <property type="entry name" value="TauE"/>
    <property type="match status" value="1"/>
</dbReference>
<feature type="transmembrane region" description="Helical" evidence="6">
    <location>
        <begin position="80"/>
        <end position="102"/>
    </location>
</feature>
<reference evidence="7 8" key="1">
    <citation type="submission" date="2018-04" db="EMBL/GenBank/DDBJ databases">
        <title>Genomic Encyclopedia of Archaeal and Bacterial Type Strains, Phase II (KMG-II): from individual species to whole genera.</title>
        <authorList>
            <person name="Goeker M."/>
        </authorList>
    </citation>
    <scope>NUCLEOTIDE SEQUENCE [LARGE SCALE GENOMIC DNA]</scope>
    <source>
        <strain evidence="7 8">DSM 5822</strain>
    </source>
</reference>
<organism evidence="7 8">
    <name type="scientific">Agitococcus lubricus</name>
    <dbReference type="NCBI Taxonomy" id="1077255"/>
    <lineage>
        <taxon>Bacteria</taxon>
        <taxon>Pseudomonadati</taxon>
        <taxon>Pseudomonadota</taxon>
        <taxon>Gammaproteobacteria</taxon>
        <taxon>Moraxellales</taxon>
        <taxon>Moraxellaceae</taxon>
        <taxon>Agitococcus</taxon>
    </lineage>
</organism>
<dbReference type="Proteomes" id="UP000244223">
    <property type="component" value="Unassembled WGS sequence"/>
</dbReference>
<accession>A0A2T5IW96</accession>
<keyword evidence="5 6" id="KW-0472">Membrane</keyword>
<evidence type="ECO:0000256" key="6">
    <source>
        <dbReference type="RuleBase" id="RU363041"/>
    </source>
</evidence>
<evidence type="ECO:0000256" key="3">
    <source>
        <dbReference type="ARBA" id="ARBA00022692"/>
    </source>
</evidence>
<evidence type="ECO:0000256" key="4">
    <source>
        <dbReference type="ARBA" id="ARBA00022989"/>
    </source>
</evidence>
<evidence type="ECO:0000256" key="5">
    <source>
        <dbReference type="ARBA" id="ARBA00023136"/>
    </source>
</evidence>
<comment type="caution">
    <text evidence="7">The sequence shown here is derived from an EMBL/GenBank/DDBJ whole genome shotgun (WGS) entry which is preliminary data.</text>
</comment>
<dbReference type="GO" id="GO:0005886">
    <property type="term" value="C:plasma membrane"/>
    <property type="evidence" value="ECO:0007669"/>
    <property type="project" value="UniProtKB-SubCell"/>
</dbReference>
<feature type="transmembrane region" description="Helical" evidence="6">
    <location>
        <begin position="176"/>
        <end position="198"/>
    </location>
</feature>
<evidence type="ECO:0000313" key="7">
    <source>
        <dbReference type="EMBL" id="PTQ88160.1"/>
    </source>
</evidence>
<dbReference type="OrthoDB" id="457670at2"/>
<dbReference type="InterPro" id="IPR002781">
    <property type="entry name" value="TM_pro_TauE-like"/>
</dbReference>
<gene>
    <name evidence="7" type="ORF">C8N29_11418</name>
</gene>
<evidence type="ECO:0000313" key="8">
    <source>
        <dbReference type="Proteomes" id="UP000244223"/>
    </source>
</evidence>
<keyword evidence="3 6" id="KW-0812">Transmembrane</keyword>
<name>A0A2T5IW96_9GAMM</name>
<comment type="subcellular location">
    <subcellularLocation>
        <location evidence="6">Cell membrane</location>
        <topology evidence="6">Multi-pass membrane protein</topology>
    </subcellularLocation>
    <subcellularLocation>
        <location evidence="1">Membrane</location>
        <topology evidence="1">Multi-pass membrane protein</topology>
    </subcellularLocation>
</comment>
<dbReference type="PANTHER" id="PTHR43483:SF3">
    <property type="entry name" value="MEMBRANE TRANSPORTER PROTEIN HI_0806-RELATED"/>
    <property type="match status" value="1"/>
</dbReference>
<dbReference type="AlphaFoldDB" id="A0A2T5IW96"/>
<protein>
    <recommendedName>
        <fullName evidence="6">Probable membrane transporter protein</fullName>
    </recommendedName>
</protein>
<feature type="transmembrane region" description="Helical" evidence="6">
    <location>
        <begin position="46"/>
        <end position="68"/>
    </location>
</feature>
<keyword evidence="6" id="KW-1003">Cell membrane</keyword>
<feature type="transmembrane region" description="Helical" evidence="6">
    <location>
        <begin position="146"/>
        <end position="169"/>
    </location>
</feature>
<dbReference type="EMBL" id="QAON01000014">
    <property type="protein sequence ID" value="PTQ88160.1"/>
    <property type="molecule type" value="Genomic_DNA"/>
</dbReference>
<evidence type="ECO:0000256" key="2">
    <source>
        <dbReference type="ARBA" id="ARBA00009142"/>
    </source>
</evidence>
<dbReference type="PANTHER" id="PTHR43483">
    <property type="entry name" value="MEMBRANE TRANSPORTER PROTEIN HI_0806-RELATED"/>
    <property type="match status" value="1"/>
</dbReference>
<sequence length="264" mass="27219">MDYVVLYLVLGCFSGFVAGLFGIGGGMVIVPVLVFSFKAQGLSADILTHLAIGTSLATIVLTSLSAIWAHHQRGAVLWPIVRKLALGLFIGSIIGAQIAHAIPARQLEIIIGCFALLTAAQMFSGWKGKLSNMPLPNTVGLASAGSGIGVVSAIFGIGGGTFTVPYLTLHGVSMTHAVASASACGLPIAIAGALGFMWAGWHETGLPKGAWGFVFIPAFLGISATSLLFARVGAKLAHRLPAETLKKLFAVLLVCVGLSFILGH</sequence>
<dbReference type="RefSeq" id="WP_107866464.1">
    <property type="nucleotide sequence ID" value="NZ_QAON01000014.1"/>
</dbReference>
<keyword evidence="8" id="KW-1185">Reference proteome</keyword>